<proteinExistence type="predicted"/>
<dbReference type="OrthoDB" id="2940720at2"/>
<feature type="compositionally biased region" description="Polar residues" evidence="1">
    <location>
        <begin position="37"/>
        <end position="54"/>
    </location>
</feature>
<accession>A0A0U4NIP4</accession>
<organism evidence="2 3">
    <name type="scientific">Aneurinibacillus soli</name>
    <dbReference type="NCBI Taxonomy" id="1500254"/>
    <lineage>
        <taxon>Bacteria</taxon>
        <taxon>Bacillati</taxon>
        <taxon>Bacillota</taxon>
        <taxon>Bacilli</taxon>
        <taxon>Bacillales</taxon>
        <taxon>Paenibacillaceae</taxon>
        <taxon>Aneurinibacillus group</taxon>
        <taxon>Aneurinibacillus</taxon>
    </lineage>
</organism>
<dbReference type="KEGG" id="asoc:CB4_02803"/>
<feature type="region of interest" description="Disordered" evidence="1">
    <location>
        <begin position="1"/>
        <end position="54"/>
    </location>
</feature>
<evidence type="ECO:0000313" key="2">
    <source>
        <dbReference type="EMBL" id="BAU28628.1"/>
    </source>
</evidence>
<dbReference type="InterPro" id="IPR025437">
    <property type="entry name" value="YfhE-like"/>
</dbReference>
<keyword evidence="3" id="KW-1185">Reference proteome</keyword>
<name>A0A0U4NIP4_9BACL</name>
<evidence type="ECO:0000256" key="1">
    <source>
        <dbReference type="SAM" id="MobiDB-lite"/>
    </source>
</evidence>
<sequence length="54" mass="6362">MSSRQSRPIERPHKLSKTQEVLYNHEFKMADQVGGYRNQTRSRSQNTNTSEKHS</sequence>
<reference evidence="2 3" key="1">
    <citation type="submission" date="2015-12" db="EMBL/GenBank/DDBJ databases">
        <title>Genome sequence of Aneurinibacillus soli.</title>
        <authorList>
            <person name="Lee J.S."/>
            <person name="Lee K.C."/>
            <person name="Kim K.K."/>
            <person name="Lee B.W."/>
        </authorList>
    </citation>
    <scope>NUCLEOTIDE SEQUENCE [LARGE SCALE GENOMIC DNA]</scope>
    <source>
        <strain evidence="2 3">CB4</strain>
    </source>
</reference>
<dbReference type="Proteomes" id="UP000217696">
    <property type="component" value="Chromosome"/>
</dbReference>
<gene>
    <name evidence="2" type="ORF">CB4_02803</name>
</gene>
<protein>
    <submittedName>
        <fullName evidence="2">Uncharacterized protein</fullName>
    </submittedName>
</protein>
<evidence type="ECO:0000313" key="3">
    <source>
        <dbReference type="Proteomes" id="UP000217696"/>
    </source>
</evidence>
<dbReference type="RefSeq" id="WP_110546216.1">
    <property type="nucleotide sequence ID" value="NZ_AP017312.1"/>
</dbReference>
<dbReference type="AlphaFoldDB" id="A0A0U4NIP4"/>
<dbReference type="Pfam" id="PF14152">
    <property type="entry name" value="YfhE"/>
    <property type="match status" value="1"/>
</dbReference>
<dbReference type="EMBL" id="AP017312">
    <property type="protein sequence ID" value="BAU28628.1"/>
    <property type="molecule type" value="Genomic_DNA"/>
</dbReference>